<organism evidence="2 3">
    <name type="scientific">Apiospora marii</name>
    <dbReference type="NCBI Taxonomy" id="335849"/>
    <lineage>
        <taxon>Eukaryota</taxon>
        <taxon>Fungi</taxon>
        <taxon>Dikarya</taxon>
        <taxon>Ascomycota</taxon>
        <taxon>Pezizomycotina</taxon>
        <taxon>Sordariomycetes</taxon>
        <taxon>Xylariomycetidae</taxon>
        <taxon>Amphisphaeriales</taxon>
        <taxon>Apiosporaceae</taxon>
        <taxon>Apiospora</taxon>
    </lineage>
</organism>
<comment type="caution">
    <text evidence="2">The sequence shown here is derived from an EMBL/GenBank/DDBJ whole genome shotgun (WGS) entry which is preliminary data.</text>
</comment>
<evidence type="ECO:0000259" key="1">
    <source>
        <dbReference type="Pfam" id="PF06985"/>
    </source>
</evidence>
<dbReference type="EMBL" id="JAQQWI010000007">
    <property type="protein sequence ID" value="KAK8029242.1"/>
    <property type="molecule type" value="Genomic_DNA"/>
</dbReference>
<evidence type="ECO:0000313" key="3">
    <source>
        <dbReference type="Proteomes" id="UP001396898"/>
    </source>
</evidence>
<dbReference type="PANTHER" id="PTHR33112:SF12">
    <property type="entry name" value="HETEROKARYON INCOMPATIBILITY DOMAIN-CONTAINING PROTEIN"/>
    <property type="match status" value="1"/>
</dbReference>
<dbReference type="InterPro" id="IPR010730">
    <property type="entry name" value="HET"/>
</dbReference>
<keyword evidence="3" id="KW-1185">Reference proteome</keyword>
<name>A0ABR1SBM0_9PEZI</name>
<accession>A0ABR1SBM0</accession>
<protein>
    <recommendedName>
        <fullName evidence="1">Heterokaryon incompatibility domain-containing protein</fullName>
    </recommendedName>
</protein>
<dbReference type="Proteomes" id="UP001396898">
    <property type="component" value="Unassembled WGS sequence"/>
</dbReference>
<dbReference type="Pfam" id="PF06985">
    <property type="entry name" value="HET"/>
    <property type="match status" value="1"/>
</dbReference>
<reference evidence="2 3" key="1">
    <citation type="submission" date="2023-01" db="EMBL/GenBank/DDBJ databases">
        <title>Analysis of 21 Apiospora genomes using comparative genomics revels a genus with tremendous synthesis potential of carbohydrate active enzymes and secondary metabolites.</title>
        <authorList>
            <person name="Sorensen T."/>
        </authorList>
    </citation>
    <scope>NUCLEOTIDE SEQUENCE [LARGE SCALE GENOMIC DNA]</scope>
    <source>
        <strain evidence="2 3">CBS 20057</strain>
    </source>
</reference>
<gene>
    <name evidence="2" type="ORF">PG991_006298</name>
</gene>
<feature type="domain" description="Heterokaryon incompatibility" evidence="1">
    <location>
        <begin position="138"/>
        <end position="285"/>
    </location>
</feature>
<evidence type="ECO:0000313" key="2">
    <source>
        <dbReference type="EMBL" id="KAK8029242.1"/>
    </source>
</evidence>
<dbReference type="PANTHER" id="PTHR33112">
    <property type="entry name" value="DOMAIN PROTEIN, PUTATIVE-RELATED"/>
    <property type="match status" value="1"/>
</dbReference>
<sequence length="671" mass="76694">MFKSENKSRIFNFGKINNISDKPCHHRLLQWIRDSLVSGQEDYDIGGVQFQNHVVVFCHAWSRATFLATAPEDGSRFVGRVVDSDWVDLDLLRDWKTMCITEHGERCCNPLQLSRAYPAWLVDTYNNCVVPGDGISEYVALSYVWGTKAYLRCESANLDALQHQGALSEGPLSTDLPPTISDAMGLVRSLQERYLWVDALCIVQDAPDQTREQLLIMAKIYAFAVFTIVAADGDASEGLPGIPGISAPRNFNQLVVPFAANETLIVRENMDFDSRYFHRAWTFQEYAMSQRLLIIRKKQFNWVCSSIGNYEDSVYDDLYRGPSLNIPQIQSGNPCLEELQQVFEIYNDRELSFPEDALAGVTGILDILGRTFEGGFLYGLPVMYFEATLMWKTSGQRIRRRLHSGKQHSILEGSCLPSWSWLGWKTSHIYFNESDGDLERFGTASFSITQWYSHQAPMSSDRRAIGPCFPGRMLNPDDDCLDDPLAQGWAVNTYNPDVHGSSGPLVGNRVYRHSLMPGQTFWRWVPFKDPRDKPCPTTHPQHPFVSCRTRRGWFLAKRWNFRFRDNAKVFDMNRSPCGRLQVTSEETLTELPAPESSQYEPIELSAICLRKVHPEERKHYVDYLEMSESDETYGVLWVEWEDGVAYRKAVGEIDKEAWEAHDLEDVDLVLG</sequence>
<proteinExistence type="predicted"/>